<protein>
    <submittedName>
        <fullName evidence="3">Membrane protein</fullName>
    </submittedName>
</protein>
<feature type="transmembrane region" description="Helical" evidence="1">
    <location>
        <begin position="354"/>
        <end position="377"/>
    </location>
</feature>
<dbReference type="InterPro" id="IPR014529">
    <property type="entry name" value="UCP026631"/>
</dbReference>
<evidence type="ECO:0000256" key="1">
    <source>
        <dbReference type="SAM" id="Phobius"/>
    </source>
</evidence>
<keyword evidence="1" id="KW-1133">Transmembrane helix</keyword>
<keyword evidence="1" id="KW-0812">Transmembrane</keyword>
<dbReference type="PIRSF" id="PIRSF026631">
    <property type="entry name" value="UCP026631"/>
    <property type="match status" value="1"/>
</dbReference>
<feature type="transmembrane region" description="Helical" evidence="1">
    <location>
        <begin position="383"/>
        <end position="412"/>
    </location>
</feature>
<feature type="transmembrane region" description="Helical" evidence="1">
    <location>
        <begin position="39"/>
        <end position="57"/>
    </location>
</feature>
<feature type="transmembrane region" description="Helical" evidence="1">
    <location>
        <begin position="221"/>
        <end position="247"/>
    </location>
</feature>
<evidence type="ECO:0000313" key="3">
    <source>
        <dbReference type="EMBL" id="GGE54136.1"/>
    </source>
</evidence>
<evidence type="ECO:0000313" key="4">
    <source>
        <dbReference type="Proteomes" id="UP000605259"/>
    </source>
</evidence>
<proteinExistence type="predicted"/>
<gene>
    <name evidence="3" type="ORF">GCM10007140_00580</name>
</gene>
<reference evidence="3" key="1">
    <citation type="journal article" date="2014" name="Int. J. Syst. Evol. Microbiol.">
        <title>Complete genome sequence of Corynebacterium casei LMG S-19264T (=DSM 44701T), isolated from a smear-ripened cheese.</title>
        <authorList>
            <consortium name="US DOE Joint Genome Institute (JGI-PGF)"/>
            <person name="Walter F."/>
            <person name="Albersmeier A."/>
            <person name="Kalinowski J."/>
            <person name="Ruckert C."/>
        </authorList>
    </citation>
    <scope>NUCLEOTIDE SEQUENCE</scope>
    <source>
        <strain evidence="3">CGMCC 1.12698</strain>
    </source>
</reference>
<comment type="caution">
    <text evidence="3">The sequence shown here is derived from an EMBL/GenBank/DDBJ whole genome shotgun (WGS) entry which is preliminary data.</text>
</comment>
<dbReference type="EMBL" id="BMFK01000001">
    <property type="protein sequence ID" value="GGE54136.1"/>
    <property type="molecule type" value="Genomic_DNA"/>
</dbReference>
<feature type="domain" description="YdbS-like PH" evidence="2">
    <location>
        <begin position="251"/>
        <end position="325"/>
    </location>
</feature>
<dbReference type="Proteomes" id="UP000605259">
    <property type="component" value="Unassembled WGS sequence"/>
</dbReference>
<name>A0A917AIL2_9BACI</name>
<reference evidence="3" key="2">
    <citation type="submission" date="2020-09" db="EMBL/GenBank/DDBJ databases">
        <authorList>
            <person name="Sun Q."/>
            <person name="Zhou Y."/>
        </authorList>
    </citation>
    <scope>NUCLEOTIDE SEQUENCE</scope>
    <source>
        <strain evidence="3">CGMCC 1.12698</strain>
    </source>
</reference>
<feature type="domain" description="YdbS-like PH" evidence="2">
    <location>
        <begin position="414"/>
        <end position="493"/>
    </location>
</feature>
<accession>A0A917AIL2</accession>
<feature type="transmembrane region" description="Helical" evidence="1">
    <location>
        <begin position="12"/>
        <end position="33"/>
    </location>
</feature>
<evidence type="ECO:0000259" key="2">
    <source>
        <dbReference type="Pfam" id="PF03703"/>
    </source>
</evidence>
<keyword evidence="4" id="KW-1185">Reference proteome</keyword>
<keyword evidence="1" id="KW-0472">Membrane</keyword>
<dbReference type="InterPro" id="IPR005182">
    <property type="entry name" value="YdbS-like_PH"/>
</dbReference>
<dbReference type="RefSeq" id="WP_188386470.1">
    <property type="nucleotide sequence ID" value="NZ_BMFK01000001.1"/>
</dbReference>
<dbReference type="PANTHER" id="PTHR34473">
    <property type="entry name" value="UPF0699 TRANSMEMBRANE PROTEIN YDBS"/>
    <property type="match status" value="1"/>
</dbReference>
<feature type="domain" description="YdbS-like PH" evidence="2">
    <location>
        <begin position="62"/>
        <end position="136"/>
    </location>
</feature>
<feature type="transmembrane region" description="Helical" evidence="1">
    <location>
        <begin position="174"/>
        <end position="195"/>
    </location>
</feature>
<organism evidence="3 4">
    <name type="scientific">Priestia taiwanensis</name>
    <dbReference type="NCBI Taxonomy" id="1347902"/>
    <lineage>
        <taxon>Bacteria</taxon>
        <taxon>Bacillati</taxon>
        <taxon>Bacillota</taxon>
        <taxon>Bacilli</taxon>
        <taxon>Bacillales</taxon>
        <taxon>Bacillaceae</taxon>
        <taxon>Priestia</taxon>
    </lineage>
</organism>
<dbReference type="AlphaFoldDB" id="A0A917AIL2"/>
<dbReference type="PANTHER" id="PTHR34473:SF2">
    <property type="entry name" value="UPF0699 TRANSMEMBRANE PROTEIN YDBT"/>
    <property type="match status" value="1"/>
</dbReference>
<dbReference type="Pfam" id="PF03703">
    <property type="entry name" value="bPH_2"/>
    <property type="match status" value="3"/>
</dbReference>
<sequence length="504" mass="56749">MYNKRQHPIVIVSKFLGNLKSAIIPLIPVFILSGNAGSWLQFGILGAILLFSLYDGFITWCKTIYSITDDELHVKSGWLFKKEKFIKRSRVQSITTQAGILQQLFNLEKLTIETAGGKEPEVELQAITQEDALAIRMALKKDNDAAEQLEGTTEQQQENIEEPKTTFTLQPKEVLIGGMTSGGIGLLFSAMLAIIGKLHEVIPDEAFDYAFNYASSLFGEVSIMVLVIVVFIALIVAWIISISYFALSYGNFSITKHNDELHIVRGILEKKETSIKQHRIQGITLVEGLLRQPFGYMSVYIEAVGTSGDDKDKKILIHPFIHKSKLTHFLNEMTPSFIYTPKTTALPKRTCDRWIFHGTATMMILGAAIALPLTYFTEVTQEIAAFLSLPTFSIVTIFILSLALLGGIYSYIMYRSSSFALSTKLLQLSKRVLAKRTSIIQKKNIQSLGYKESYFQNRKDLRTLVVHILSSESDTSLSLEDMEKNDVKQIYHWFSRSPKQEAKS</sequence>